<protein>
    <submittedName>
        <fullName evidence="2">ATP-binding protein</fullName>
    </submittedName>
</protein>
<gene>
    <name evidence="2" type="ORF">SE17_25515</name>
</gene>
<reference evidence="2 3" key="1">
    <citation type="submission" date="2015-09" db="EMBL/GenBank/DDBJ databases">
        <title>Draft genome sequence of Kouleothrix aurantiaca JCM 19913.</title>
        <authorList>
            <person name="Hemp J."/>
        </authorList>
    </citation>
    <scope>NUCLEOTIDE SEQUENCE [LARGE SCALE GENOMIC DNA]</scope>
    <source>
        <strain evidence="2 3">COM-B</strain>
    </source>
</reference>
<feature type="non-terminal residue" evidence="2">
    <location>
        <position position="160"/>
    </location>
</feature>
<dbReference type="GO" id="GO:0005524">
    <property type="term" value="F:ATP binding"/>
    <property type="evidence" value="ECO:0007669"/>
    <property type="project" value="UniProtKB-KW"/>
</dbReference>
<dbReference type="CDD" id="cd00009">
    <property type="entry name" value="AAA"/>
    <property type="match status" value="1"/>
</dbReference>
<dbReference type="InterPro" id="IPR027417">
    <property type="entry name" value="P-loop_NTPase"/>
</dbReference>
<sequence length="160" mass="18521">MPFGHPHFGVLFPCECKLAEKEQRRIEELDRLSNLEVLRDKTFEAFVADVPGVRRAYLRAIEYAKRPQGWLVFFGNYGVGKTHLAAAIANHALRRQIQVLFSIVPDLLDHLRSTFGPSSEVEYDERFEMIRTVPLLVLDDLGTENTTPWAREKLFQIMNY</sequence>
<dbReference type="PATRIC" id="fig|186479.3.peg.1167"/>
<evidence type="ECO:0000259" key="1">
    <source>
        <dbReference type="Pfam" id="PF01695"/>
    </source>
</evidence>
<keyword evidence="2" id="KW-0067">ATP-binding</keyword>
<keyword evidence="2" id="KW-0547">Nucleotide-binding</keyword>
<evidence type="ECO:0000313" key="3">
    <source>
        <dbReference type="Proteomes" id="UP000050509"/>
    </source>
</evidence>
<dbReference type="InterPro" id="IPR002611">
    <property type="entry name" value="IstB_ATP-bd"/>
</dbReference>
<accession>A0A0P9F2F8</accession>
<dbReference type="SUPFAM" id="SSF52540">
    <property type="entry name" value="P-loop containing nucleoside triphosphate hydrolases"/>
    <property type="match status" value="1"/>
</dbReference>
<keyword evidence="3" id="KW-1185">Reference proteome</keyword>
<comment type="caution">
    <text evidence="2">The sequence shown here is derived from an EMBL/GenBank/DDBJ whole genome shotgun (WGS) entry which is preliminary data.</text>
</comment>
<dbReference type="Proteomes" id="UP000050509">
    <property type="component" value="Unassembled WGS sequence"/>
</dbReference>
<dbReference type="EMBL" id="LJCR01001265">
    <property type="protein sequence ID" value="KPV50674.1"/>
    <property type="molecule type" value="Genomic_DNA"/>
</dbReference>
<evidence type="ECO:0000313" key="2">
    <source>
        <dbReference type="EMBL" id="KPV50674.1"/>
    </source>
</evidence>
<dbReference type="AlphaFoldDB" id="A0A0P9F2F8"/>
<name>A0A0P9F2F8_9CHLR</name>
<dbReference type="PANTHER" id="PTHR30050">
    <property type="entry name" value="CHROMOSOMAL REPLICATION INITIATOR PROTEIN DNAA"/>
    <property type="match status" value="1"/>
</dbReference>
<organism evidence="2 3">
    <name type="scientific">Kouleothrix aurantiaca</name>
    <dbReference type="NCBI Taxonomy" id="186479"/>
    <lineage>
        <taxon>Bacteria</taxon>
        <taxon>Bacillati</taxon>
        <taxon>Chloroflexota</taxon>
        <taxon>Chloroflexia</taxon>
        <taxon>Chloroflexales</taxon>
        <taxon>Roseiflexineae</taxon>
        <taxon>Roseiflexaceae</taxon>
        <taxon>Kouleothrix</taxon>
    </lineage>
</organism>
<feature type="domain" description="IstB-like ATP-binding" evidence="1">
    <location>
        <begin position="18"/>
        <end position="158"/>
    </location>
</feature>
<dbReference type="Gene3D" id="3.40.50.300">
    <property type="entry name" value="P-loop containing nucleotide triphosphate hydrolases"/>
    <property type="match status" value="1"/>
</dbReference>
<dbReference type="Pfam" id="PF01695">
    <property type="entry name" value="IstB_IS21"/>
    <property type="match status" value="1"/>
</dbReference>
<proteinExistence type="predicted"/>
<dbReference type="PANTHER" id="PTHR30050:SF4">
    <property type="entry name" value="ATP-BINDING PROTEIN RV3427C IN INSERTION SEQUENCE-RELATED"/>
    <property type="match status" value="1"/>
</dbReference>
<dbReference type="GO" id="GO:0006260">
    <property type="term" value="P:DNA replication"/>
    <property type="evidence" value="ECO:0007669"/>
    <property type="project" value="TreeGrafter"/>
</dbReference>